<protein>
    <submittedName>
        <fullName evidence="1">Uncharacterized protein</fullName>
    </submittedName>
</protein>
<dbReference type="EMBL" id="JBHRXJ010000032">
    <property type="protein sequence ID" value="MFC3530521.1"/>
    <property type="molecule type" value="Genomic_DNA"/>
</dbReference>
<accession>A0ABV7RDU8</accession>
<dbReference type="RefSeq" id="WP_377746756.1">
    <property type="nucleotide sequence ID" value="NZ_JBHRXJ010000032.1"/>
</dbReference>
<comment type="caution">
    <text evidence="1">The sequence shown here is derived from an EMBL/GenBank/DDBJ whole genome shotgun (WGS) entry which is preliminary data.</text>
</comment>
<keyword evidence="2" id="KW-1185">Reference proteome</keyword>
<reference evidence="2" key="1">
    <citation type="journal article" date="2019" name="Int. J. Syst. Evol. Microbiol.">
        <title>The Global Catalogue of Microorganisms (GCM) 10K type strain sequencing project: providing services to taxonomists for standard genome sequencing and annotation.</title>
        <authorList>
            <consortium name="The Broad Institute Genomics Platform"/>
            <consortium name="The Broad Institute Genome Sequencing Center for Infectious Disease"/>
            <person name="Wu L."/>
            <person name="Ma J."/>
        </authorList>
    </citation>
    <scope>NUCLEOTIDE SEQUENCE [LARGE SCALE GENOMIC DNA]</scope>
    <source>
        <strain evidence="2">KCTC 42899</strain>
    </source>
</reference>
<gene>
    <name evidence="1" type="ORF">ACFOMH_20355</name>
</gene>
<evidence type="ECO:0000313" key="2">
    <source>
        <dbReference type="Proteomes" id="UP001595721"/>
    </source>
</evidence>
<evidence type="ECO:0000313" key="1">
    <source>
        <dbReference type="EMBL" id="MFC3530521.1"/>
    </source>
</evidence>
<dbReference type="Proteomes" id="UP001595721">
    <property type="component" value="Unassembled WGS sequence"/>
</dbReference>
<name>A0ABV7RDU8_9RHOB</name>
<organism evidence="1 2">
    <name type="scientific">Paracoccus mangrovi</name>
    <dbReference type="NCBI Taxonomy" id="1715645"/>
    <lineage>
        <taxon>Bacteria</taxon>
        <taxon>Pseudomonadati</taxon>
        <taxon>Pseudomonadota</taxon>
        <taxon>Alphaproteobacteria</taxon>
        <taxon>Rhodobacterales</taxon>
        <taxon>Paracoccaceae</taxon>
        <taxon>Paracoccus</taxon>
    </lineage>
</organism>
<proteinExistence type="predicted"/>
<sequence>MAEPEIKTIAQTTLRTHWSRYLNEVVAGKSKIGVKDQSDNIFLIICKNTDHDEISTLIKSGEARDKLSDVFSQVKSGVTFRVINKHRKEVVFKRSPEYDYPLTEPVRKFWEEKIYSEIRSPDRIENIESLIKSNNENIDEKVDKIFRLVRHAVRASHGLRNAPIDTL</sequence>